<feature type="compositionally biased region" description="Basic residues" evidence="1">
    <location>
        <begin position="434"/>
        <end position="444"/>
    </location>
</feature>
<feature type="domain" description="BZIP" evidence="2">
    <location>
        <begin position="193"/>
        <end position="207"/>
    </location>
</feature>
<proteinExistence type="predicted"/>
<keyword evidence="4" id="KW-1185">Reference proteome</keyword>
<feature type="compositionally biased region" description="Pro residues" evidence="1">
    <location>
        <begin position="1"/>
        <end position="10"/>
    </location>
</feature>
<dbReference type="Proteomes" id="UP001140453">
    <property type="component" value="Unassembled WGS sequence"/>
</dbReference>
<dbReference type="Gene3D" id="1.20.5.170">
    <property type="match status" value="1"/>
</dbReference>
<comment type="caution">
    <text evidence="3">The sequence shown here is derived from an EMBL/GenBank/DDBJ whole genome shotgun (WGS) entry which is preliminary data.</text>
</comment>
<dbReference type="AlphaFoldDB" id="A0A9W8YSB4"/>
<dbReference type="EMBL" id="JAPEVB010000003">
    <property type="protein sequence ID" value="KAJ4391299.1"/>
    <property type="molecule type" value="Genomic_DNA"/>
</dbReference>
<protein>
    <recommendedName>
        <fullName evidence="2">BZIP domain-containing protein</fullName>
    </recommendedName>
</protein>
<name>A0A9W8YSB4_9PEZI</name>
<dbReference type="OrthoDB" id="2247093at2759"/>
<evidence type="ECO:0000256" key="1">
    <source>
        <dbReference type="SAM" id="MobiDB-lite"/>
    </source>
</evidence>
<feature type="compositionally biased region" description="Low complexity" evidence="1">
    <location>
        <begin position="272"/>
        <end position="303"/>
    </location>
</feature>
<evidence type="ECO:0000313" key="3">
    <source>
        <dbReference type="EMBL" id="KAJ4391299.1"/>
    </source>
</evidence>
<feature type="compositionally biased region" description="Basic and acidic residues" evidence="1">
    <location>
        <begin position="209"/>
        <end position="234"/>
    </location>
</feature>
<dbReference type="CDD" id="cd14705">
    <property type="entry name" value="bZIP_Zip1"/>
    <property type="match status" value="1"/>
</dbReference>
<feature type="compositionally biased region" description="Polar residues" evidence="1">
    <location>
        <begin position="76"/>
        <end position="97"/>
    </location>
</feature>
<dbReference type="InterPro" id="IPR004827">
    <property type="entry name" value="bZIP"/>
</dbReference>
<feature type="compositionally biased region" description="Basic and acidic residues" evidence="1">
    <location>
        <begin position="241"/>
        <end position="266"/>
    </location>
</feature>
<feature type="compositionally biased region" description="Polar residues" evidence="1">
    <location>
        <begin position="379"/>
        <end position="388"/>
    </location>
</feature>
<gene>
    <name evidence="3" type="ORF">N0V93_004916</name>
</gene>
<feature type="region of interest" description="Disordered" evidence="1">
    <location>
        <begin position="1"/>
        <end position="444"/>
    </location>
</feature>
<accession>A0A9W8YSB4</accession>
<evidence type="ECO:0000313" key="4">
    <source>
        <dbReference type="Proteomes" id="UP001140453"/>
    </source>
</evidence>
<dbReference type="PROSITE" id="PS00036">
    <property type="entry name" value="BZIP_BASIC"/>
    <property type="match status" value="1"/>
</dbReference>
<feature type="compositionally biased region" description="Low complexity" evidence="1">
    <location>
        <begin position="114"/>
        <end position="141"/>
    </location>
</feature>
<evidence type="ECO:0000259" key="2">
    <source>
        <dbReference type="PROSITE" id="PS00036"/>
    </source>
</evidence>
<sequence>MLTPRSPRPPSLSRVATPSSFADPQNPFDYAPPSTGRAGGSQEMPPFSGPPPNAPQHLSRNNPVPAAPYTSAAPRSYSQPAYHSNTPPFQFPQQPSRAGQVERSPQGAAPPYPQGQYGLPQGRASGYTPSPGGPSGDPNLSNAIMSALQTGGSGGSAHRGQESHPHLTLQTNTGEQITVPLDVHQGSRQADEKRHRNAGASARFRARKKERDKDMRDTLNRLESESRDVARHNQELQVEVDFYRSERNRLRDIVLRTPEIREHAERAPPSPRSSRPAAPLSRPGERPFGSSFMAGSSSPSTSPTGPPQHPAPYSGDLERPTRRRRTDPPSADFGNSPYPMRPAQPASTLPPIVTQGFGAPIASATPSARLPPLRFDQPGSGNSPTAAQASVAVGAHVPPPPALQTQFPPYGRPPHEMGWASNPRDSREEQLQQQHHHHSPGPSG</sequence>
<dbReference type="GO" id="GO:0003700">
    <property type="term" value="F:DNA-binding transcription factor activity"/>
    <property type="evidence" value="ECO:0007669"/>
    <property type="project" value="InterPro"/>
</dbReference>
<reference evidence="3" key="1">
    <citation type="submission" date="2022-10" db="EMBL/GenBank/DDBJ databases">
        <title>Tapping the CABI collections for fungal endophytes: first genome assemblies for Collariella, Neodidymelliopsis, Ascochyta clinopodiicola, Didymella pomorum, Didymosphaeria variabile, Neocosmospora piperis and Neocucurbitaria cava.</title>
        <authorList>
            <person name="Hill R."/>
        </authorList>
    </citation>
    <scope>NUCLEOTIDE SEQUENCE</scope>
    <source>
        <strain evidence="3">IMI 355082</strain>
    </source>
</reference>
<organism evidence="3 4">
    <name type="scientific">Gnomoniopsis smithogilvyi</name>
    <dbReference type="NCBI Taxonomy" id="1191159"/>
    <lineage>
        <taxon>Eukaryota</taxon>
        <taxon>Fungi</taxon>
        <taxon>Dikarya</taxon>
        <taxon>Ascomycota</taxon>
        <taxon>Pezizomycotina</taxon>
        <taxon>Sordariomycetes</taxon>
        <taxon>Sordariomycetidae</taxon>
        <taxon>Diaporthales</taxon>
        <taxon>Gnomoniaceae</taxon>
        <taxon>Gnomoniopsis</taxon>
    </lineage>
</organism>